<evidence type="ECO:0000256" key="2">
    <source>
        <dbReference type="ARBA" id="ARBA00023015"/>
    </source>
</evidence>
<organism evidence="6 7">
    <name type="scientific">Caballeronia novacaledonica</name>
    <dbReference type="NCBI Taxonomy" id="1544861"/>
    <lineage>
        <taxon>Bacteria</taxon>
        <taxon>Pseudomonadati</taxon>
        <taxon>Pseudomonadota</taxon>
        <taxon>Betaproteobacteria</taxon>
        <taxon>Burkholderiales</taxon>
        <taxon>Burkholderiaceae</taxon>
        <taxon>Caballeronia</taxon>
    </lineage>
</organism>
<dbReference type="InterPro" id="IPR036388">
    <property type="entry name" value="WH-like_DNA-bd_sf"/>
</dbReference>
<dbReference type="GO" id="GO:0003700">
    <property type="term" value="F:DNA-binding transcription factor activity"/>
    <property type="evidence" value="ECO:0007669"/>
    <property type="project" value="InterPro"/>
</dbReference>
<dbReference type="PANTHER" id="PTHR30419">
    <property type="entry name" value="HTH-TYPE TRANSCRIPTIONAL REGULATOR YBHD"/>
    <property type="match status" value="1"/>
</dbReference>
<reference evidence="6" key="1">
    <citation type="submission" date="2022-09" db="EMBL/GenBank/DDBJ databases">
        <title>Isolation and characterization of 3-chlorobenzoate degrading bacteria from soils in Shizuoka.</title>
        <authorList>
            <person name="Ifat A."/>
            <person name="Ogawa N."/>
            <person name="Kimbara K."/>
            <person name="Moriuchi R."/>
            <person name="Dohra H."/>
            <person name="Shintani M."/>
        </authorList>
    </citation>
    <scope>NUCLEOTIDE SEQUENCE</scope>
    <source>
        <strain evidence="6">19CS4-2</strain>
    </source>
</reference>
<dbReference type="InterPro" id="IPR050950">
    <property type="entry name" value="HTH-type_LysR_regulators"/>
</dbReference>
<dbReference type="Gene3D" id="1.10.10.10">
    <property type="entry name" value="Winged helix-like DNA-binding domain superfamily/Winged helix DNA-binding domain"/>
    <property type="match status" value="1"/>
</dbReference>
<dbReference type="NCBIfam" id="NF008416">
    <property type="entry name" value="PRK11242.1"/>
    <property type="match status" value="1"/>
</dbReference>
<gene>
    <name evidence="6" type="primary">cynR</name>
    <name evidence="6" type="ORF">CBA19CS42_13605</name>
</gene>
<protein>
    <submittedName>
        <fullName evidence="6">Transcriptional regulator CynR</fullName>
    </submittedName>
</protein>
<dbReference type="AlphaFoldDB" id="A0AA37MSA4"/>
<dbReference type="EMBL" id="BPUS01000004">
    <property type="protein sequence ID" value="GJH25559.1"/>
    <property type="molecule type" value="Genomic_DNA"/>
</dbReference>
<comment type="similarity">
    <text evidence="1">Belongs to the LysR transcriptional regulatory family.</text>
</comment>
<evidence type="ECO:0000256" key="3">
    <source>
        <dbReference type="ARBA" id="ARBA00023125"/>
    </source>
</evidence>
<dbReference type="InterPro" id="IPR000847">
    <property type="entry name" value="LysR_HTH_N"/>
</dbReference>
<dbReference type="Pfam" id="PF03466">
    <property type="entry name" value="LysR_substrate"/>
    <property type="match status" value="1"/>
</dbReference>
<dbReference type="Gene3D" id="3.40.190.290">
    <property type="match status" value="1"/>
</dbReference>
<keyword evidence="2" id="KW-0805">Transcription regulation</keyword>
<dbReference type="InterPro" id="IPR005119">
    <property type="entry name" value="LysR_subst-bd"/>
</dbReference>
<evidence type="ECO:0000259" key="5">
    <source>
        <dbReference type="PROSITE" id="PS50931"/>
    </source>
</evidence>
<dbReference type="InterPro" id="IPR037403">
    <property type="entry name" value="CynR_PBP2"/>
</dbReference>
<dbReference type="SUPFAM" id="SSF53850">
    <property type="entry name" value="Periplasmic binding protein-like II"/>
    <property type="match status" value="1"/>
</dbReference>
<keyword evidence="4" id="KW-0804">Transcription</keyword>
<evidence type="ECO:0000256" key="4">
    <source>
        <dbReference type="ARBA" id="ARBA00023163"/>
    </source>
</evidence>
<name>A0AA37MSA4_9BURK</name>
<evidence type="ECO:0000256" key="1">
    <source>
        <dbReference type="ARBA" id="ARBA00009437"/>
    </source>
</evidence>
<dbReference type="Pfam" id="PF00126">
    <property type="entry name" value="HTH_1"/>
    <property type="match status" value="1"/>
</dbReference>
<dbReference type="GO" id="GO:0005829">
    <property type="term" value="C:cytosol"/>
    <property type="evidence" value="ECO:0007669"/>
    <property type="project" value="TreeGrafter"/>
</dbReference>
<feature type="domain" description="HTH lysR-type" evidence="5">
    <location>
        <begin position="43"/>
        <end position="100"/>
    </location>
</feature>
<accession>A0AA37MSA4</accession>
<dbReference type="FunFam" id="1.10.10.10:FF:000001">
    <property type="entry name" value="LysR family transcriptional regulator"/>
    <property type="match status" value="1"/>
</dbReference>
<dbReference type="PROSITE" id="PS50931">
    <property type="entry name" value="HTH_LYSR"/>
    <property type="match status" value="1"/>
</dbReference>
<evidence type="ECO:0000313" key="6">
    <source>
        <dbReference type="EMBL" id="GJH25559.1"/>
    </source>
</evidence>
<proteinExistence type="inferred from homology"/>
<dbReference type="GO" id="GO:0003677">
    <property type="term" value="F:DNA binding"/>
    <property type="evidence" value="ECO:0007669"/>
    <property type="project" value="UniProtKB-KW"/>
</dbReference>
<dbReference type="InterPro" id="IPR036390">
    <property type="entry name" value="WH_DNA-bd_sf"/>
</dbReference>
<comment type="caution">
    <text evidence="6">The sequence shown here is derived from an EMBL/GenBank/DDBJ whole genome shotgun (WGS) entry which is preliminary data.</text>
</comment>
<sequence length="337" mass="38074">MFLSIWVCVLRTDGRRMRRARYSVQDRFLILPIGSANSLEGPMLLRHIRYFLAVAEHRNFTRAAEALHVSQPTLSQQIRQLEDALDAQLLDRSGRTIQLTDAGAAYVRYAQRALQDLEAGKRAIHDVQDLTRGSLRLAMTPTFTAYLIGPLLRKYNHRYPNITLDIHEMPQERMETLLNEDALDVGIAFSDTHSPEIETQVLFVEALAMVVGKSHRYAKKRVPLTLREFESEALVLLNEEFATRQYIDRYCRQHGVAPRIAMEVNSISAVIELVRRSALATLLPAAIAREHRDLNLVDLEPALPQRTAALLLRKGAYRSAAARAFIALALEEIAADG</sequence>
<dbReference type="PRINTS" id="PR00039">
    <property type="entry name" value="HTHLYSR"/>
</dbReference>
<keyword evidence="3" id="KW-0238">DNA-binding</keyword>
<dbReference type="CDD" id="cd08425">
    <property type="entry name" value="PBP2_CynR"/>
    <property type="match status" value="1"/>
</dbReference>
<evidence type="ECO:0000313" key="7">
    <source>
        <dbReference type="Proteomes" id="UP001055111"/>
    </source>
</evidence>
<dbReference type="Proteomes" id="UP001055111">
    <property type="component" value="Unassembled WGS sequence"/>
</dbReference>
<dbReference type="SUPFAM" id="SSF46785">
    <property type="entry name" value="Winged helix' DNA-binding domain"/>
    <property type="match status" value="1"/>
</dbReference>